<evidence type="ECO:0000256" key="16">
    <source>
        <dbReference type="ARBA" id="ARBA00022842"/>
    </source>
</evidence>
<proteinExistence type="inferred from homology"/>
<evidence type="ECO:0000256" key="2">
    <source>
        <dbReference type="ARBA" id="ARBA00001946"/>
    </source>
</evidence>
<comment type="cofactor">
    <cofactor evidence="1">
        <name>Mn(2+)</name>
        <dbReference type="ChEBI" id="CHEBI:29035"/>
    </cofactor>
</comment>
<dbReference type="Gene3D" id="2.10.60.10">
    <property type="entry name" value="CD59"/>
    <property type="match status" value="1"/>
</dbReference>
<reference evidence="27" key="1">
    <citation type="submission" date="2025-08" db="UniProtKB">
        <authorList>
            <consortium name="RefSeq"/>
        </authorList>
    </citation>
    <scope>IDENTIFICATION</scope>
    <source>
        <tissue evidence="27">Blood</tissue>
    </source>
</reference>
<dbReference type="InterPro" id="IPR000719">
    <property type="entry name" value="Prot_kinase_dom"/>
</dbReference>
<keyword evidence="20 27" id="KW-0675">Receptor</keyword>
<keyword evidence="14" id="KW-0418">Kinase</keyword>
<dbReference type="SUPFAM" id="SSF57302">
    <property type="entry name" value="Snake toxin-like"/>
    <property type="match status" value="1"/>
</dbReference>
<dbReference type="Proteomes" id="UP001190640">
    <property type="component" value="Chromosome 19"/>
</dbReference>
<dbReference type="Pfam" id="PF07714">
    <property type="entry name" value="PK_Tyr_Ser-Thr"/>
    <property type="match status" value="1"/>
</dbReference>
<keyword evidence="12" id="KW-0732">Signal</keyword>
<gene>
    <name evidence="27" type="primary">AMHR2</name>
</gene>
<comment type="subcellular location">
    <subcellularLocation>
        <location evidence="3">Membrane</location>
        <topology evidence="3">Single-pass type I membrane protein</topology>
    </subcellularLocation>
    <subcellularLocation>
        <location evidence="4">Secreted</location>
    </subcellularLocation>
</comment>
<evidence type="ECO:0000256" key="8">
    <source>
        <dbReference type="ARBA" id="ARBA00022527"/>
    </source>
</evidence>
<keyword evidence="8" id="KW-0723">Serine/threonine-protein kinase</keyword>
<evidence type="ECO:0000256" key="23">
    <source>
        <dbReference type="ARBA" id="ARBA00048773"/>
    </source>
</evidence>
<dbReference type="Gene3D" id="1.10.510.10">
    <property type="entry name" value="Transferase(Phosphotransferase) domain 1"/>
    <property type="match status" value="1"/>
</dbReference>
<feature type="transmembrane region" description="Helical" evidence="24">
    <location>
        <begin position="120"/>
        <end position="145"/>
    </location>
</feature>
<dbReference type="GO" id="GO:0043235">
    <property type="term" value="C:receptor complex"/>
    <property type="evidence" value="ECO:0007669"/>
    <property type="project" value="TreeGrafter"/>
</dbReference>
<evidence type="ECO:0000256" key="11">
    <source>
        <dbReference type="ARBA" id="ARBA00022723"/>
    </source>
</evidence>
<dbReference type="SUPFAM" id="SSF56112">
    <property type="entry name" value="Protein kinase-like (PK-like)"/>
    <property type="match status" value="1"/>
</dbReference>
<sequence length="493" mass="55232">MRVGFQAKNRSCVSYGSSALTEGMEHLRGLILEDGQNGTVQCPHNQCCFGIWNLIEGQLRAQLKGCWISEKEATCDSPTCETQSSEDTFTLSCRCRADLCNDNITHERKRQADSLRSSTGTIWIIATCFVLFFLGFLVFVVLRLWKGPALLMRPEEIGELTKVTTGLEKGSERKLPRQELPGLQFHKVLYEGQCSKLWQGTFCQQPVAIKTFPHSCYRQFASEWAVHNLPLMRHDNVVRLLAAGCGGPDKEQGGLLVLTLYPLGSLRHFLTQHVCSWDTAIRLGSSLAKGLAFLHEEQRKDGLHKPGVAHRDLSSQNVLVQEDKTCVISDFGLAMPLPMCHERWKEGPAEGIVRKAGAPRYTAPEILDESLNLQDLGSALRQADVYSLALVLWETLMRCSILFPENSVPEFQLAYEAELGSTPTYSELRRLAVEERGRPAIPPTWRRMGQVSVCLQELLEDCWDPEPEARLQAECAQQRLQRLGAADVAKECC</sequence>
<evidence type="ECO:0000256" key="3">
    <source>
        <dbReference type="ARBA" id="ARBA00004479"/>
    </source>
</evidence>
<comment type="catalytic activity">
    <reaction evidence="23">
        <text>L-threonyl-[receptor-protein] + ATP = O-phospho-L-threonyl-[receptor-protein] + ADP + H(+)</text>
        <dbReference type="Rhea" id="RHEA:44880"/>
        <dbReference type="Rhea" id="RHEA-COMP:11024"/>
        <dbReference type="Rhea" id="RHEA-COMP:11025"/>
        <dbReference type="ChEBI" id="CHEBI:15378"/>
        <dbReference type="ChEBI" id="CHEBI:30013"/>
        <dbReference type="ChEBI" id="CHEBI:30616"/>
        <dbReference type="ChEBI" id="CHEBI:61977"/>
        <dbReference type="ChEBI" id="CHEBI:456216"/>
        <dbReference type="EC" id="2.7.11.30"/>
    </reaction>
</comment>
<dbReference type="GO" id="GO:0005886">
    <property type="term" value="C:plasma membrane"/>
    <property type="evidence" value="ECO:0007669"/>
    <property type="project" value="TreeGrafter"/>
</dbReference>
<dbReference type="InterPro" id="IPR001245">
    <property type="entry name" value="Ser-Thr/Tyr_kinase_cat_dom"/>
</dbReference>
<protein>
    <recommendedName>
        <fullName evidence="6">receptor protein serine/threonine kinase</fullName>
        <ecNumber evidence="6">2.7.11.30</ecNumber>
    </recommendedName>
</protein>
<evidence type="ECO:0000313" key="27">
    <source>
        <dbReference type="RefSeq" id="XP_054859753.1"/>
    </source>
</evidence>
<feature type="domain" description="Protein kinase" evidence="25">
    <location>
        <begin position="183"/>
        <end position="483"/>
    </location>
</feature>
<dbReference type="PROSITE" id="PS50011">
    <property type="entry name" value="PROTEIN_KINASE_DOM"/>
    <property type="match status" value="1"/>
</dbReference>
<evidence type="ECO:0000256" key="22">
    <source>
        <dbReference type="ARBA" id="ARBA00047681"/>
    </source>
</evidence>
<dbReference type="KEGG" id="emc:129346427"/>
<keyword evidence="16" id="KW-0460">Magnesium</keyword>
<evidence type="ECO:0000256" key="5">
    <source>
        <dbReference type="ARBA" id="ARBA00009605"/>
    </source>
</evidence>
<accession>A0AA97KNH6</accession>
<evidence type="ECO:0000256" key="20">
    <source>
        <dbReference type="ARBA" id="ARBA00023170"/>
    </source>
</evidence>
<dbReference type="PANTHER" id="PTHR23255">
    <property type="entry name" value="TRANSFORMING GROWTH FACTOR-BETA RECEPTOR TYPE I AND II"/>
    <property type="match status" value="1"/>
</dbReference>
<keyword evidence="9" id="KW-0808">Transferase</keyword>
<evidence type="ECO:0000259" key="25">
    <source>
        <dbReference type="PROSITE" id="PS50011"/>
    </source>
</evidence>
<dbReference type="GO" id="GO:0005524">
    <property type="term" value="F:ATP binding"/>
    <property type="evidence" value="ECO:0007669"/>
    <property type="project" value="UniProtKB-KW"/>
</dbReference>
<comment type="catalytic activity">
    <reaction evidence="22">
        <text>L-seryl-[receptor-protein] + ATP = O-phospho-L-seryl-[receptor-protein] + ADP + H(+)</text>
        <dbReference type="Rhea" id="RHEA:18673"/>
        <dbReference type="Rhea" id="RHEA-COMP:11022"/>
        <dbReference type="Rhea" id="RHEA-COMP:11023"/>
        <dbReference type="ChEBI" id="CHEBI:15378"/>
        <dbReference type="ChEBI" id="CHEBI:29999"/>
        <dbReference type="ChEBI" id="CHEBI:30616"/>
        <dbReference type="ChEBI" id="CHEBI:83421"/>
        <dbReference type="ChEBI" id="CHEBI:456216"/>
        <dbReference type="EC" id="2.7.11.30"/>
    </reaction>
</comment>
<dbReference type="RefSeq" id="XP_054859753.1">
    <property type="nucleotide sequence ID" value="XM_055003778.1"/>
</dbReference>
<keyword evidence="10 24" id="KW-0812">Transmembrane</keyword>
<keyword evidence="13" id="KW-0547">Nucleotide-binding</keyword>
<dbReference type="GO" id="GO:0005576">
    <property type="term" value="C:extracellular region"/>
    <property type="evidence" value="ECO:0007669"/>
    <property type="project" value="UniProtKB-SubCell"/>
</dbReference>
<keyword evidence="7" id="KW-0964">Secreted</keyword>
<dbReference type="GO" id="GO:0005024">
    <property type="term" value="F:transforming growth factor beta receptor activity"/>
    <property type="evidence" value="ECO:0007669"/>
    <property type="project" value="TreeGrafter"/>
</dbReference>
<dbReference type="InterPro" id="IPR011009">
    <property type="entry name" value="Kinase-like_dom_sf"/>
</dbReference>
<keyword evidence="11" id="KW-0479">Metal-binding</keyword>
<evidence type="ECO:0000256" key="4">
    <source>
        <dbReference type="ARBA" id="ARBA00004613"/>
    </source>
</evidence>
<evidence type="ECO:0000256" key="7">
    <source>
        <dbReference type="ARBA" id="ARBA00022525"/>
    </source>
</evidence>
<evidence type="ECO:0000256" key="24">
    <source>
        <dbReference type="SAM" id="Phobius"/>
    </source>
</evidence>
<evidence type="ECO:0000256" key="12">
    <source>
        <dbReference type="ARBA" id="ARBA00022729"/>
    </source>
</evidence>
<evidence type="ECO:0000313" key="26">
    <source>
        <dbReference type="Proteomes" id="UP001190640"/>
    </source>
</evidence>
<dbReference type="PANTHER" id="PTHR23255:SF49">
    <property type="entry name" value="ANTI-MUELLERIAN HORMONE TYPE-2 RECEPTOR"/>
    <property type="match status" value="1"/>
</dbReference>
<evidence type="ECO:0000256" key="9">
    <source>
        <dbReference type="ARBA" id="ARBA00022679"/>
    </source>
</evidence>
<keyword evidence="26" id="KW-1185">Reference proteome</keyword>
<evidence type="ECO:0000256" key="21">
    <source>
        <dbReference type="ARBA" id="ARBA00023180"/>
    </source>
</evidence>
<organism evidence="26 27">
    <name type="scientific">Eublepharis macularius</name>
    <name type="common">Leopard gecko</name>
    <name type="synonym">Cyrtodactylus macularius</name>
    <dbReference type="NCBI Taxonomy" id="481883"/>
    <lineage>
        <taxon>Eukaryota</taxon>
        <taxon>Metazoa</taxon>
        <taxon>Chordata</taxon>
        <taxon>Craniata</taxon>
        <taxon>Vertebrata</taxon>
        <taxon>Euteleostomi</taxon>
        <taxon>Lepidosauria</taxon>
        <taxon>Squamata</taxon>
        <taxon>Bifurcata</taxon>
        <taxon>Gekkota</taxon>
        <taxon>Eublepharidae</taxon>
        <taxon>Eublepharinae</taxon>
        <taxon>Eublepharis</taxon>
    </lineage>
</organism>
<dbReference type="EC" id="2.7.11.30" evidence="6"/>
<keyword evidence="15" id="KW-0067">ATP-binding</keyword>
<dbReference type="CTD" id="269"/>
<evidence type="ECO:0000256" key="17">
    <source>
        <dbReference type="ARBA" id="ARBA00022989"/>
    </source>
</evidence>
<dbReference type="InterPro" id="IPR000333">
    <property type="entry name" value="TGFB_receptor"/>
</dbReference>
<dbReference type="Gene3D" id="3.30.200.20">
    <property type="entry name" value="Phosphorylase Kinase, domain 1"/>
    <property type="match status" value="1"/>
</dbReference>
<evidence type="ECO:0000256" key="15">
    <source>
        <dbReference type="ARBA" id="ARBA00022840"/>
    </source>
</evidence>
<dbReference type="InterPro" id="IPR045860">
    <property type="entry name" value="Snake_toxin-like_sf"/>
</dbReference>
<dbReference type="AlphaFoldDB" id="A0AA97KNH6"/>
<evidence type="ECO:0000256" key="10">
    <source>
        <dbReference type="ARBA" id="ARBA00022692"/>
    </source>
</evidence>
<evidence type="ECO:0000256" key="18">
    <source>
        <dbReference type="ARBA" id="ARBA00023136"/>
    </source>
</evidence>
<dbReference type="CDD" id="cd23616">
    <property type="entry name" value="TFP_LU_ECD_AMHR2"/>
    <property type="match status" value="1"/>
</dbReference>
<comment type="similarity">
    <text evidence="5">Belongs to the protein kinase superfamily. TKL Ser/Thr protein kinase family. TGFB receptor subfamily.</text>
</comment>
<evidence type="ECO:0000256" key="1">
    <source>
        <dbReference type="ARBA" id="ARBA00001936"/>
    </source>
</evidence>
<evidence type="ECO:0000256" key="19">
    <source>
        <dbReference type="ARBA" id="ARBA00023157"/>
    </source>
</evidence>
<name>A0AA97KNH6_EUBMA</name>
<dbReference type="GO" id="GO:0030509">
    <property type="term" value="P:BMP signaling pathway"/>
    <property type="evidence" value="ECO:0007669"/>
    <property type="project" value="TreeGrafter"/>
</dbReference>
<evidence type="ECO:0000256" key="13">
    <source>
        <dbReference type="ARBA" id="ARBA00022741"/>
    </source>
</evidence>
<keyword evidence="21" id="KW-0325">Glycoprotein</keyword>
<comment type="cofactor">
    <cofactor evidence="2">
        <name>Mg(2+)</name>
        <dbReference type="ChEBI" id="CHEBI:18420"/>
    </cofactor>
</comment>
<keyword evidence="17 24" id="KW-1133">Transmembrane helix</keyword>
<keyword evidence="19" id="KW-1015">Disulfide bond</keyword>
<evidence type="ECO:0000256" key="14">
    <source>
        <dbReference type="ARBA" id="ARBA00022777"/>
    </source>
</evidence>
<dbReference type="GeneID" id="129346427"/>
<evidence type="ECO:0000256" key="6">
    <source>
        <dbReference type="ARBA" id="ARBA00012401"/>
    </source>
</evidence>
<keyword evidence="18 24" id="KW-0472">Membrane</keyword>
<dbReference type="FunFam" id="1.10.510.10:FF:000487">
    <property type="entry name" value="Anti-Muellerian hormone type-2 receptor"/>
    <property type="match status" value="1"/>
</dbReference>